<keyword evidence="3" id="KW-1185">Reference proteome</keyword>
<feature type="compositionally biased region" description="Polar residues" evidence="1">
    <location>
        <begin position="12"/>
        <end position="38"/>
    </location>
</feature>
<protein>
    <submittedName>
        <fullName evidence="2">Uncharacterized protein</fullName>
    </submittedName>
</protein>
<sequence length="272" mass="30723">MSLPQHPLCFEPNSTYGNISSGDVPDNQNDTPTTSSADYSWDDSDHRQIRSPQPSRPIKTLSKVSEATGALQPLDVITGKSDGTKRTRQRSHSSTSAHKRPRMQEDELWSLYTEIRPGPGPALTSQHITMQEWSALHDRTAAGIHSVERNMRLMIVHRQKLSTSTAHYIYKAVGSLRLELELGFLQLAVRDWAWDYLETAFEDICSYFLYSAAASLEGRNVDRNSLLVDAIEELTAGMELALQESTWEETEELYEEQTEQEAGEETEDDSEE</sequence>
<reference evidence="2" key="1">
    <citation type="journal article" date="2020" name="Stud. Mycol.">
        <title>101 Dothideomycetes genomes: a test case for predicting lifestyles and emergence of pathogens.</title>
        <authorList>
            <person name="Haridas S."/>
            <person name="Albert R."/>
            <person name="Binder M."/>
            <person name="Bloem J."/>
            <person name="Labutti K."/>
            <person name="Salamov A."/>
            <person name="Andreopoulos B."/>
            <person name="Baker S."/>
            <person name="Barry K."/>
            <person name="Bills G."/>
            <person name="Bluhm B."/>
            <person name="Cannon C."/>
            <person name="Castanera R."/>
            <person name="Culley D."/>
            <person name="Daum C."/>
            <person name="Ezra D."/>
            <person name="Gonzalez J."/>
            <person name="Henrissat B."/>
            <person name="Kuo A."/>
            <person name="Liang C."/>
            <person name="Lipzen A."/>
            <person name="Lutzoni F."/>
            <person name="Magnuson J."/>
            <person name="Mondo S."/>
            <person name="Nolan M."/>
            <person name="Ohm R."/>
            <person name="Pangilinan J."/>
            <person name="Park H.-J."/>
            <person name="Ramirez L."/>
            <person name="Alfaro M."/>
            <person name="Sun H."/>
            <person name="Tritt A."/>
            <person name="Yoshinaga Y."/>
            <person name="Zwiers L.-H."/>
            <person name="Turgeon B."/>
            <person name="Goodwin S."/>
            <person name="Spatafora J."/>
            <person name="Crous P."/>
            <person name="Grigoriev I."/>
        </authorList>
    </citation>
    <scope>NUCLEOTIDE SEQUENCE</scope>
    <source>
        <strain evidence="2">CBS 269.34</strain>
    </source>
</reference>
<evidence type="ECO:0000313" key="3">
    <source>
        <dbReference type="Proteomes" id="UP000799750"/>
    </source>
</evidence>
<feature type="compositionally biased region" description="Basic residues" evidence="1">
    <location>
        <begin position="86"/>
        <end position="101"/>
    </location>
</feature>
<dbReference type="EMBL" id="MU004199">
    <property type="protein sequence ID" value="KAF2489527.1"/>
    <property type="molecule type" value="Genomic_DNA"/>
</dbReference>
<proteinExistence type="predicted"/>
<dbReference type="AlphaFoldDB" id="A0A6A6QDJ4"/>
<evidence type="ECO:0000256" key="1">
    <source>
        <dbReference type="SAM" id="MobiDB-lite"/>
    </source>
</evidence>
<organism evidence="2 3">
    <name type="scientific">Lophium mytilinum</name>
    <dbReference type="NCBI Taxonomy" id="390894"/>
    <lineage>
        <taxon>Eukaryota</taxon>
        <taxon>Fungi</taxon>
        <taxon>Dikarya</taxon>
        <taxon>Ascomycota</taxon>
        <taxon>Pezizomycotina</taxon>
        <taxon>Dothideomycetes</taxon>
        <taxon>Pleosporomycetidae</taxon>
        <taxon>Mytilinidiales</taxon>
        <taxon>Mytilinidiaceae</taxon>
        <taxon>Lophium</taxon>
    </lineage>
</organism>
<name>A0A6A6QDJ4_9PEZI</name>
<gene>
    <name evidence="2" type="ORF">BU16DRAFT_531799</name>
</gene>
<feature type="region of interest" description="Disordered" evidence="1">
    <location>
        <begin position="1"/>
        <end position="103"/>
    </location>
</feature>
<feature type="region of interest" description="Disordered" evidence="1">
    <location>
        <begin position="247"/>
        <end position="272"/>
    </location>
</feature>
<dbReference type="Proteomes" id="UP000799750">
    <property type="component" value="Unassembled WGS sequence"/>
</dbReference>
<evidence type="ECO:0000313" key="2">
    <source>
        <dbReference type="EMBL" id="KAF2489527.1"/>
    </source>
</evidence>
<accession>A0A6A6QDJ4</accession>